<accession>A0A7Z7MUQ5</accession>
<dbReference type="SUPFAM" id="SSF55729">
    <property type="entry name" value="Acyl-CoA N-acyltransferases (Nat)"/>
    <property type="match status" value="1"/>
</dbReference>
<keyword evidence="3" id="KW-1185">Reference proteome</keyword>
<proteinExistence type="predicted"/>
<reference evidence="2" key="1">
    <citation type="submission" date="2017-03" db="EMBL/GenBank/DDBJ databases">
        <authorList>
            <consortium name="AG Boll"/>
        </authorList>
    </citation>
    <scope>NUCLEOTIDE SEQUENCE [LARGE SCALE GENOMIC DNA]</scope>
    <source>
        <strain evidence="2">Chol</strain>
    </source>
</reference>
<protein>
    <recommendedName>
        <fullName evidence="1">N-acetyltransferase domain-containing protein</fullName>
    </recommendedName>
</protein>
<dbReference type="InterPro" id="IPR016181">
    <property type="entry name" value="Acyl_CoA_acyltransferase"/>
</dbReference>
<dbReference type="Gene3D" id="3.40.630.30">
    <property type="match status" value="1"/>
</dbReference>
<feature type="domain" description="N-acetyltransferase" evidence="1">
    <location>
        <begin position="13"/>
        <end position="152"/>
    </location>
</feature>
<dbReference type="Pfam" id="PF13302">
    <property type="entry name" value="Acetyltransf_3"/>
    <property type="match status" value="1"/>
</dbReference>
<dbReference type="Proteomes" id="UP000242886">
    <property type="component" value="Chromosome SDENCHOL"/>
</dbReference>
<dbReference type="EMBL" id="LT837803">
    <property type="protein sequence ID" value="SMB24132.1"/>
    <property type="molecule type" value="Genomic_DNA"/>
</dbReference>
<name>A0A7Z7MUQ5_9PROT</name>
<dbReference type="AlphaFoldDB" id="A0A7Z7MUQ5"/>
<evidence type="ECO:0000313" key="2">
    <source>
        <dbReference type="EMBL" id="SMB24132.1"/>
    </source>
</evidence>
<dbReference type="InterPro" id="IPR000182">
    <property type="entry name" value="GNAT_dom"/>
</dbReference>
<dbReference type="RefSeq" id="WP_154716234.1">
    <property type="nucleotide sequence ID" value="NZ_LT837803.1"/>
</dbReference>
<evidence type="ECO:0000259" key="1">
    <source>
        <dbReference type="Pfam" id="PF13302"/>
    </source>
</evidence>
<gene>
    <name evidence="2" type="ORF">SDENCHOL_10998</name>
</gene>
<evidence type="ECO:0000313" key="3">
    <source>
        <dbReference type="Proteomes" id="UP000242886"/>
    </source>
</evidence>
<sequence>MNDLPLCSGWIVNLRPVLPEDVDAIVRLRNTARKWFLDSREVDAEGVAAWLAAMRFPDEALLRIETQAGDFLGVAGWSHLSLASRDAEIGRLMVDRKAIVRELPDSGRSVAVDAVRAIGRYLFVEYDLHRIKTSFIAGNHLAAGINRRCGMTPVETLSHLQSGKPVEVQLLELTRSRWLSLQDAYAQDC</sequence>
<dbReference type="GO" id="GO:0016747">
    <property type="term" value="F:acyltransferase activity, transferring groups other than amino-acyl groups"/>
    <property type="evidence" value="ECO:0007669"/>
    <property type="project" value="InterPro"/>
</dbReference>
<organism evidence="2 3">
    <name type="scientific">Sterolibacterium denitrificans</name>
    <dbReference type="NCBI Taxonomy" id="157592"/>
    <lineage>
        <taxon>Bacteria</taxon>
        <taxon>Pseudomonadati</taxon>
        <taxon>Pseudomonadota</taxon>
        <taxon>Betaproteobacteria</taxon>
        <taxon>Nitrosomonadales</taxon>
        <taxon>Sterolibacteriaceae</taxon>
        <taxon>Sterolibacterium</taxon>
    </lineage>
</organism>